<keyword evidence="8 12" id="KW-0805">Transcription regulation</keyword>
<evidence type="ECO:0000256" key="3">
    <source>
        <dbReference type="ARBA" id="ARBA00022741"/>
    </source>
</evidence>
<proteinExistence type="inferred from homology"/>
<evidence type="ECO:0000256" key="5">
    <source>
        <dbReference type="ARBA" id="ARBA00022801"/>
    </source>
</evidence>
<dbReference type="EMBL" id="HBFP01009547">
    <property type="protein sequence ID" value="CAD8822450.1"/>
    <property type="molecule type" value="Transcribed_RNA"/>
</dbReference>
<evidence type="ECO:0000256" key="10">
    <source>
        <dbReference type="ARBA" id="ARBA00023204"/>
    </source>
</evidence>
<evidence type="ECO:0000256" key="11">
    <source>
        <dbReference type="ARBA" id="ARBA00023242"/>
    </source>
</evidence>
<keyword evidence="10" id="KW-0234">DNA repair</keyword>
<evidence type="ECO:0000256" key="9">
    <source>
        <dbReference type="ARBA" id="ARBA00023163"/>
    </source>
</evidence>
<dbReference type="Pfam" id="PF06068">
    <property type="entry name" value="TIP49"/>
    <property type="match status" value="1"/>
</dbReference>
<dbReference type="AlphaFoldDB" id="A0A7S0ZI06"/>
<dbReference type="GO" id="GO:0005634">
    <property type="term" value="C:nucleus"/>
    <property type="evidence" value="ECO:0007669"/>
    <property type="project" value="UniProtKB-SubCell"/>
</dbReference>
<dbReference type="SMART" id="SM00382">
    <property type="entry name" value="AAA"/>
    <property type="match status" value="1"/>
</dbReference>
<dbReference type="Gene3D" id="3.40.50.300">
    <property type="entry name" value="P-loop containing nucleotide triphosphate hydrolases"/>
    <property type="match status" value="1"/>
</dbReference>
<keyword evidence="6 12" id="KW-0347">Helicase</keyword>
<dbReference type="InterPro" id="IPR027417">
    <property type="entry name" value="P-loop_NTPase"/>
</dbReference>
<dbReference type="GO" id="GO:0016787">
    <property type="term" value="F:hydrolase activity"/>
    <property type="evidence" value="ECO:0007669"/>
    <property type="project" value="UniProtKB-KW"/>
</dbReference>
<evidence type="ECO:0000256" key="2">
    <source>
        <dbReference type="ARBA" id="ARBA00007519"/>
    </source>
</evidence>
<evidence type="ECO:0000313" key="14">
    <source>
        <dbReference type="EMBL" id="CAD8822450.1"/>
    </source>
</evidence>
<evidence type="ECO:0000256" key="1">
    <source>
        <dbReference type="ARBA" id="ARBA00004123"/>
    </source>
</evidence>
<dbReference type="Pfam" id="PF17856">
    <property type="entry name" value="TIP49_C"/>
    <property type="match status" value="1"/>
</dbReference>
<comment type="subcellular location">
    <subcellularLocation>
        <location evidence="1">Nucleus</location>
    </subcellularLocation>
</comment>
<keyword evidence="4" id="KW-0227">DNA damage</keyword>
<dbReference type="InterPro" id="IPR027238">
    <property type="entry name" value="RuvB-like"/>
</dbReference>
<dbReference type="InterPro" id="IPR041048">
    <property type="entry name" value="RuvB-like_C"/>
</dbReference>
<dbReference type="PANTHER" id="PTHR11093">
    <property type="entry name" value="RUVB-RELATED REPTIN AND PONTIN"/>
    <property type="match status" value="1"/>
</dbReference>
<comment type="catalytic activity">
    <reaction evidence="12">
        <text>ATP + H2O = ADP + phosphate + H(+)</text>
        <dbReference type="Rhea" id="RHEA:13065"/>
        <dbReference type="ChEBI" id="CHEBI:15377"/>
        <dbReference type="ChEBI" id="CHEBI:15378"/>
        <dbReference type="ChEBI" id="CHEBI:30616"/>
        <dbReference type="ChEBI" id="CHEBI:43474"/>
        <dbReference type="ChEBI" id="CHEBI:456216"/>
        <dbReference type="EC" id="3.6.4.12"/>
    </reaction>
</comment>
<dbReference type="FunFam" id="2.40.50.360:FF:000002">
    <property type="entry name" value="RuvB-like helicase"/>
    <property type="match status" value="1"/>
</dbReference>
<evidence type="ECO:0000256" key="8">
    <source>
        <dbReference type="ARBA" id="ARBA00023015"/>
    </source>
</evidence>
<organism evidence="14">
    <name type="scientific">Timspurckia oligopyrenoides</name>
    <dbReference type="NCBI Taxonomy" id="708627"/>
    <lineage>
        <taxon>Eukaryota</taxon>
        <taxon>Rhodophyta</taxon>
        <taxon>Bangiophyceae</taxon>
        <taxon>Porphyridiales</taxon>
        <taxon>Porphyridiaceae</taxon>
        <taxon>Timspurckia</taxon>
    </lineage>
</organism>
<protein>
    <recommendedName>
        <fullName evidence="12">RuvB-like helicase</fullName>
        <ecNumber evidence="12">3.6.4.12</ecNumber>
    </recommendedName>
</protein>
<keyword evidence="11 12" id="KW-0539">Nucleus</keyword>
<reference evidence="14" key="1">
    <citation type="submission" date="2021-01" db="EMBL/GenBank/DDBJ databases">
        <authorList>
            <person name="Corre E."/>
            <person name="Pelletier E."/>
            <person name="Niang G."/>
            <person name="Scheremetjew M."/>
            <person name="Finn R."/>
            <person name="Kale V."/>
            <person name="Holt S."/>
            <person name="Cochrane G."/>
            <person name="Meng A."/>
            <person name="Brown T."/>
            <person name="Cohen L."/>
        </authorList>
    </citation>
    <scope>NUCLEOTIDE SEQUENCE</scope>
    <source>
        <strain evidence="14">CCMP3278</strain>
    </source>
</reference>
<dbReference type="Gene3D" id="2.40.50.360">
    <property type="entry name" value="RuvB-like helicase, domain II"/>
    <property type="match status" value="1"/>
</dbReference>
<dbReference type="GO" id="GO:0006281">
    <property type="term" value="P:DNA repair"/>
    <property type="evidence" value="ECO:0007669"/>
    <property type="project" value="UniProtKB-KW"/>
</dbReference>
<dbReference type="EC" id="3.6.4.12" evidence="12"/>
<keyword evidence="3 12" id="KW-0547">Nucleotide-binding</keyword>
<dbReference type="FunFam" id="1.10.8.60:FF:000010">
    <property type="entry name" value="RuvB-like helicase"/>
    <property type="match status" value="1"/>
</dbReference>
<name>A0A7S0ZI06_9RHOD</name>
<dbReference type="SUPFAM" id="SSF52540">
    <property type="entry name" value="P-loop containing nucleoside triphosphate hydrolases"/>
    <property type="match status" value="1"/>
</dbReference>
<feature type="domain" description="AAA+ ATPase" evidence="13">
    <location>
        <begin position="80"/>
        <end position="391"/>
    </location>
</feature>
<dbReference type="GO" id="GO:0003678">
    <property type="term" value="F:DNA helicase activity"/>
    <property type="evidence" value="ECO:0007669"/>
    <property type="project" value="UniProtKB-EC"/>
</dbReference>
<dbReference type="InterPro" id="IPR003593">
    <property type="entry name" value="AAA+_ATPase"/>
</dbReference>
<evidence type="ECO:0000259" key="13">
    <source>
        <dbReference type="SMART" id="SM00382"/>
    </source>
</evidence>
<gene>
    <name evidence="14" type="ORF">TOLI1172_LOCUS6846</name>
</gene>
<evidence type="ECO:0000256" key="4">
    <source>
        <dbReference type="ARBA" id="ARBA00022763"/>
    </source>
</evidence>
<keyword evidence="9 12" id="KW-0804">Transcription</keyword>
<evidence type="ECO:0000256" key="6">
    <source>
        <dbReference type="ARBA" id="ARBA00022806"/>
    </source>
</evidence>
<dbReference type="Gene3D" id="1.10.8.60">
    <property type="match status" value="1"/>
</dbReference>
<dbReference type="InterPro" id="IPR042487">
    <property type="entry name" value="RuvBL1/2_DNA/RNA_bd_dom"/>
</dbReference>
<dbReference type="GO" id="GO:0005524">
    <property type="term" value="F:ATP binding"/>
    <property type="evidence" value="ECO:0007669"/>
    <property type="project" value="UniProtKB-KW"/>
</dbReference>
<keyword evidence="7 12" id="KW-0067">ATP-binding</keyword>
<accession>A0A7S0ZI06</accession>
<dbReference type="FunFam" id="3.40.50.300:FF:002221">
    <property type="entry name" value="RuvB-like 2"/>
    <property type="match status" value="1"/>
</dbReference>
<dbReference type="InterPro" id="IPR010339">
    <property type="entry name" value="TIP49_P-loop"/>
</dbReference>
<keyword evidence="5 12" id="KW-0378">Hydrolase</keyword>
<sequence>MMSGSGPAIVGDAGSRGASERVLGGIERIGAHSHVRGLGINLSSSTTVPVLDTSCGLIGQIDARRASAVVVEMVRASRISGRGVLLAGAPGTGKTAIAMGMAADLGKDTPFVKLAASELYSSELGKTETLIQALRSAMGVRISEETEVIHGEVVEMVIDKPLFEGASSLGTSGRLTLKTTEMETVYELGGKMIDALRREKVSSGDVIVIDKATGKVSKLGRSFARSREYDAVGASTRFVSCPEGELQTRRSVVHVVSLHEIDVINSQQQGFLALFSGDTGEIKREVRDQIDSKVAEWIEEGKASIVPGVLFIDEVHMLDVECFSFMNRALEAELSPLVVMATNRGITNIRGTPFRSPHGIPLDLLDRLLIIMTKPYSETETREIIKLRAIEEDVAIADIALDLLTRIGLETSLRYAMYLLTASALVCAKRRGEEVAVEDVKKCYAVFLDTKRSTQYLHDFQNEYLFNEVDDTPAQETETAARDTAMVDA</sequence>
<comment type="similarity">
    <text evidence="2 12">Belongs to the RuvB family.</text>
</comment>
<evidence type="ECO:0000256" key="12">
    <source>
        <dbReference type="RuleBase" id="RU363048"/>
    </source>
</evidence>
<evidence type="ECO:0000256" key="7">
    <source>
        <dbReference type="ARBA" id="ARBA00022840"/>
    </source>
</evidence>